<feature type="signal peptide" evidence="1">
    <location>
        <begin position="1"/>
        <end position="27"/>
    </location>
</feature>
<reference evidence="2 3" key="1">
    <citation type="journal article" date="2018" name="Sci. Rep.">
        <title>Rhizobium tumorigenes sp. nov., a novel plant tumorigenic bacterium isolated from cane gall tumors on thornless blackberry.</title>
        <authorList>
            <person name="Kuzmanovi N."/>
            <person name="Smalla K."/>
            <person name="Gronow S."/>
            <person name="PuBawska J."/>
        </authorList>
    </citation>
    <scope>NUCLEOTIDE SEQUENCE [LARGE SCALE GENOMIC DNA]</scope>
    <source>
        <strain evidence="2 3">CCBAU 85046</strain>
    </source>
</reference>
<dbReference type="PROSITE" id="PS51257">
    <property type="entry name" value="PROKAR_LIPOPROTEIN"/>
    <property type="match status" value="1"/>
</dbReference>
<comment type="caution">
    <text evidence="2">The sequence shown here is derived from an EMBL/GenBank/DDBJ whole genome shotgun (WGS) entry which is preliminary data.</text>
</comment>
<dbReference type="AlphaFoldDB" id="A0A2W4C6H2"/>
<dbReference type="OrthoDB" id="8446614at2"/>
<dbReference type="EMBL" id="PCDP01000061">
    <property type="protein sequence ID" value="PZM09122.1"/>
    <property type="molecule type" value="Genomic_DNA"/>
</dbReference>
<evidence type="ECO:0000313" key="2">
    <source>
        <dbReference type="EMBL" id="PZM09122.1"/>
    </source>
</evidence>
<dbReference type="RefSeq" id="WP_111163273.1">
    <property type="nucleotide sequence ID" value="NZ_PCDP01000061.1"/>
</dbReference>
<evidence type="ECO:0000256" key="1">
    <source>
        <dbReference type="SAM" id="SignalP"/>
    </source>
</evidence>
<keyword evidence="3" id="KW-1185">Reference proteome</keyword>
<feature type="chain" id="PRO_5015937881" description="PilZ domain-containing protein" evidence="1">
    <location>
        <begin position="28"/>
        <end position="214"/>
    </location>
</feature>
<keyword evidence="1" id="KW-0732">Signal</keyword>
<dbReference type="Proteomes" id="UP000248925">
    <property type="component" value="Unassembled WGS sequence"/>
</dbReference>
<accession>A0A2W4C6H2</accession>
<name>A0A2W4C6H2_9HYPH</name>
<sequence length="214" mass="21965">MSGRVSRLLISASFMAVLAGCSSLGFGGDKQPATQVTVQPQADDGSAASPVGAQAQAAPAMPAAPGPAYVAGKCPQVVVRDEGAVHQVYKGAKTDPQQLSYQASLVQATRQCTTNGSSLNITVVAQGRLVSGPAGMPGSVNLPIKVEVMDGENVLYTDTTSFPVTMPSGESTTQFLYTDSKVTTTGGSGGFTQVVVSFDEGHADKAKPVRKKKK</sequence>
<gene>
    <name evidence="2" type="ORF">CPY51_26730</name>
</gene>
<organism evidence="2 3">
    <name type="scientific">Rhizobium tubonense</name>
    <dbReference type="NCBI Taxonomy" id="484088"/>
    <lineage>
        <taxon>Bacteria</taxon>
        <taxon>Pseudomonadati</taxon>
        <taxon>Pseudomonadota</taxon>
        <taxon>Alphaproteobacteria</taxon>
        <taxon>Hyphomicrobiales</taxon>
        <taxon>Rhizobiaceae</taxon>
        <taxon>Rhizobium/Agrobacterium group</taxon>
        <taxon>Rhizobium</taxon>
    </lineage>
</organism>
<proteinExistence type="predicted"/>
<evidence type="ECO:0000313" key="3">
    <source>
        <dbReference type="Proteomes" id="UP000248925"/>
    </source>
</evidence>
<evidence type="ECO:0008006" key="4">
    <source>
        <dbReference type="Google" id="ProtNLM"/>
    </source>
</evidence>
<protein>
    <recommendedName>
        <fullName evidence="4">PilZ domain-containing protein</fullName>
    </recommendedName>
</protein>